<feature type="domain" description="Flagellar basal body rod protein N-terminal" evidence="6">
    <location>
        <begin position="3"/>
        <end position="33"/>
    </location>
</feature>
<dbReference type="AlphaFoldDB" id="A0A1T2KY04"/>
<dbReference type="GO" id="GO:0009424">
    <property type="term" value="C:bacterial-type flagellum hook"/>
    <property type="evidence" value="ECO:0007669"/>
    <property type="project" value="TreeGrafter"/>
</dbReference>
<dbReference type="GO" id="GO:0005829">
    <property type="term" value="C:cytosol"/>
    <property type="evidence" value="ECO:0007669"/>
    <property type="project" value="TreeGrafter"/>
</dbReference>
<dbReference type="Pfam" id="PF06429">
    <property type="entry name" value="Flg_bbr_C"/>
    <property type="match status" value="1"/>
</dbReference>
<dbReference type="Pfam" id="PF07559">
    <property type="entry name" value="FlgE_D2"/>
    <property type="match status" value="1"/>
</dbReference>
<keyword evidence="10" id="KW-0282">Flagellum</keyword>
<dbReference type="SUPFAM" id="SSF117143">
    <property type="entry name" value="Flagellar hook protein flgE"/>
    <property type="match status" value="1"/>
</dbReference>
<sequence>MTFRIALSGLEAASTDLDVTGNNIANAGTTGFKESRAEFSDIYATSLQDLGAQASGRGVRVARVAQQFTQGTIEFSTNNTDLAINGEGFFVVADDDGTRHYTRAGAFTVDRDGYVVNHAGQRLQVYQAVTSGGITTFDTGTLIDLQLQTQPSAPNASTAITAGVNLNASATDLGTGVIDPTDASTYTSATSITIYDTLGDSHTATMYFRKTAANSWDVVTYVPDATSALPAQQTLTFTAAGAPDTPSPPTLNFTNYTFANGASPVDLAIDFATATQFAGEFGVNDLGQDGYASGRLNGIDVSDTGVVFARFTNGRSTDLGKVVMARFNNPIGLGKEGDNNWAETFESGDAQLGEAGTASFGTIQSGALELSNVDIATQLVKLIVAQRNFQANTKVIQTSDQVTQAVINIR</sequence>
<evidence type="ECO:0000259" key="8">
    <source>
        <dbReference type="Pfam" id="PF07559"/>
    </source>
</evidence>
<dbReference type="NCBIfam" id="NF004238">
    <property type="entry name" value="PRK05682.1-1"/>
    <property type="match status" value="1"/>
</dbReference>
<feature type="domain" description="Flagellar hook protein FlgE D2" evidence="8">
    <location>
        <begin position="165"/>
        <end position="291"/>
    </location>
</feature>
<comment type="function">
    <text evidence="5">A flexible structure which links the flagellar filament to the drive apparatus in the basal body.</text>
</comment>
<keyword evidence="10" id="KW-0966">Cell projection</keyword>
<dbReference type="InterPro" id="IPR020013">
    <property type="entry name" value="Flagellar_FlgE/F/G"/>
</dbReference>
<evidence type="ECO:0000256" key="5">
    <source>
        <dbReference type="RuleBase" id="RU362116"/>
    </source>
</evidence>
<dbReference type="Pfam" id="PF22692">
    <property type="entry name" value="LlgE_F_G_D1"/>
    <property type="match status" value="1"/>
</dbReference>
<evidence type="ECO:0000256" key="4">
    <source>
        <dbReference type="ARBA" id="ARBA00023143"/>
    </source>
</evidence>
<evidence type="ECO:0000259" key="7">
    <source>
        <dbReference type="Pfam" id="PF06429"/>
    </source>
</evidence>
<proteinExistence type="inferred from homology"/>
<keyword evidence="10" id="KW-0969">Cilium</keyword>
<dbReference type="InterPro" id="IPR053967">
    <property type="entry name" value="LlgE_F_G-like_D1"/>
</dbReference>
<dbReference type="InterPro" id="IPR010930">
    <property type="entry name" value="Flg_bb/hook_C_dom"/>
</dbReference>
<keyword evidence="11" id="KW-1185">Reference proteome</keyword>
<organism evidence="10 11">
    <name type="scientific">Solemya velesiana gill symbiont</name>
    <dbReference type="NCBI Taxonomy" id="1918948"/>
    <lineage>
        <taxon>Bacteria</taxon>
        <taxon>Pseudomonadati</taxon>
        <taxon>Pseudomonadota</taxon>
        <taxon>Gammaproteobacteria</taxon>
        <taxon>sulfur-oxidizing symbionts</taxon>
    </lineage>
</organism>
<dbReference type="PANTHER" id="PTHR30435:SF1">
    <property type="entry name" value="FLAGELLAR HOOK PROTEIN FLGE"/>
    <property type="match status" value="1"/>
</dbReference>
<evidence type="ECO:0000259" key="9">
    <source>
        <dbReference type="Pfam" id="PF22692"/>
    </source>
</evidence>
<dbReference type="Pfam" id="PF00460">
    <property type="entry name" value="Flg_bb_rod"/>
    <property type="match status" value="1"/>
</dbReference>
<dbReference type="Proteomes" id="UP000190896">
    <property type="component" value="Unassembled WGS sequence"/>
</dbReference>
<feature type="domain" description="Flagellar basal-body/hook protein C-terminal" evidence="7">
    <location>
        <begin position="364"/>
        <end position="409"/>
    </location>
</feature>
<dbReference type="Gene3D" id="2.60.98.20">
    <property type="entry name" value="Flagellar hook protein FlgE"/>
    <property type="match status" value="1"/>
</dbReference>
<protein>
    <recommendedName>
        <fullName evidence="3 5">Flagellar hook protein FlgE</fullName>
    </recommendedName>
</protein>
<evidence type="ECO:0000259" key="6">
    <source>
        <dbReference type="Pfam" id="PF00460"/>
    </source>
</evidence>
<dbReference type="OrthoDB" id="8578401at2"/>
<dbReference type="NCBIfam" id="TIGR03506">
    <property type="entry name" value="FlgEFG_subfam"/>
    <property type="match status" value="1"/>
</dbReference>
<dbReference type="InterPro" id="IPR001444">
    <property type="entry name" value="Flag_bb_rod_N"/>
</dbReference>
<evidence type="ECO:0000313" key="10">
    <source>
        <dbReference type="EMBL" id="OOZ37713.1"/>
    </source>
</evidence>
<gene>
    <name evidence="10" type="ORF">BOW51_00835</name>
</gene>
<comment type="similarity">
    <text evidence="2 5">Belongs to the flagella basal body rod proteins family.</text>
</comment>
<dbReference type="RefSeq" id="WP_078485641.1">
    <property type="nucleotide sequence ID" value="NZ_MPRJ01000003.1"/>
</dbReference>
<name>A0A1T2KY04_9GAMM</name>
<dbReference type="EMBL" id="MPRJ01000003">
    <property type="protein sequence ID" value="OOZ37713.1"/>
    <property type="molecule type" value="Genomic_DNA"/>
</dbReference>
<comment type="caution">
    <text evidence="10">The sequence shown here is derived from an EMBL/GenBank/DDBJ whole genome shotgun (WGS) entry which is preliminary data.</text>
</comment>
<dbReference type="InterPro" id="IPR011491">
    <property type="entry name" value="FlgE_D2"/>
</dbReference>
<reference evidence="10 11" key="1">
    <citation type="submission" date="2016-11" db="EMBL/GenBank/DDBJ databases">
        <title>Mixed transmission modes and dynamic genome evolution in an obligate animal-bacterial symbiosis.</title>
        <authorList>
            <person name="Russell S.L."/>
            <person name="Corbett-Detig R.B."/>
            <person name="Cavanaugh C.M."/>
        </authorList>
    </citation>
    <scope>NUCLEOTIDE SEQUENCE [LARGE SCALE GENOMIC DNA]</scope>
    <source>
        <strain evidence="10">Se-Cadez</strain>
    </source>
</reference>
<feature type="domain" description="Flagellar hook protein FlgE/F/G-like D1" evidence="9">
    <location>
        <begin position="83"/>
        <end position="133"/>
    </location>
</feature>
<accession>A0A1T2KY04</accession>
<dbReference type="InterPro" id="IPR037058">
    <property type="entry name" value="Falgellar_hook_FlgE_sf"/>
</dbReference>
<evidence type="ECO:0000313" key="11">
    <source>
        <dbReference type="Proteomes" id="UP000190896"/>
    </source>
</evidence>
<evidence type="ECO:0000256" key="3">
    <source>
        <dbReference type="ARBA" id="ARBA00019015"/>
    </source>
</evidence>
<comment type="subcellular location">
    <subcellularLocation>
        <location evidence="1 5">Bacterial flagellum basal body</location>
    </subcellularLocation>
</comment>
<dbReference type="PANTHER" id="PTHR30435">
    <property type="entry name" value="FLAGELLAR PROTEIN"/>
    <property type="match status" value="1"/>
</dbReference>
<dbReference type="InterPro" id="IPR037925">
    <property type="entry name" value="FlgE/F/G-like"/>
</dbReference>
<evidence type="ECO:0000256" key="1">
    <source>
        <dbReference type="ARBA" id="ARBA00004117"/>
    </source>
</evidence>
<dbReference type="GO" id="GO:0071978">
    <property type="term" value="P:bacterial-type flagellum-dependent swarming motility"/>
    <property type="evidence" value="ECO:0007669"/>
    <property type="project" value="TreeGrafter"/>
</dbReference>
<evidence type="ECO:0000256" key="2">
    <source>
        <dbReference type="ARBA" id="ARBA00009677"/>
    </source>
</evidence>
<keyword evidence="4 5" id="KW-0975">Bacterial flagellum</keyword>
<dbReference type="GO" id="GO:0009425">
    <property type="term" value="C:bacterial-type flagellum basal body"/>
    <property type="evidence" value="ECO:0007669"/>
    <property type="project" value="UniProtKB-SubCell"/>
</dbReference>